<evidence type="ECO:0000256" key="3">
    <source>
        <dbReference type="SAM" id="SignalP"/>
    </source>
</evidence>
<dbReference type="PANTHER" id="PTHR10380:SF173">
    <property type="entry name" value="CUTICULAR PROTEIN 47EF, ISOFORM C-RELATED"/>
    <property type="match status" value="1"/>
</dbReference>
<dbReference type="InterPro" id="IPR050468">
    <property type="entry name" value="Cuticle_Struct_Prot"/>
</dbReference>
<proteinExistence type="predicted"/>
<dbReference type="PRINTS" id="PR00947">
    <property type="entry name" value="CUTICLE"/>
</dbReference>
<organism evidence="4 5">
    <name type="scientific">Rhynchophorus ferrugineus</name>
    <name type="common">Red palm weevil</name>
    <name type="synonym">Curculio ferrugineus</name>
    <dbReference type="NCBI Taxonomy" id="354439"/>
    <lineage>
        <taxon>Eukaryota</taxon>
        <taxon>Metazoa</taxon>
        <taxon>Ecdysozoa</taxon>
        <taxon>Arthropoda</taxon>
        <taxon>Hexapoda</taxon>
        <taxon>Insecta</taxon>
        <taxon>Pterygota</taxon>
        <taxon>Neoptera</taxon>
        <taxon>Endopterygota</taxon>
        <taxon>Coleoptera</taxon>
        <taxon>Polyphaga</taxon>
        <taxon>Cucujiformia</taxon>
        <taxon>Curculionidae</taxon>
        <taxon>Dryophthorinae</taxon>
        <taxon>Rhynchophorus</taxon>
    </lineage>
</organism>
<dbReference type="PROSITE" id="PS51155">
    <property type="entry name" value="CHIT_BIND_RR_2"/>
    <property type="match status" value="1"/>
</dbReference>
<name>A0A834IA63_RHYFE</name>
<dbReference type="InterPro" id="IPR031311">
    <property type="entry name" value="CHIT_BIND_RR_consensus"/>
</dbReference>
<protein>
    <submittedName>
        <fullName evidence="4">Uncharacterized protein</fullName>
    </submittedName>
</protein>
<feature type="chain" id="PRO_5032610128" evidence="3">
    <location>
        <begin position="18"/>
        <end position="129"/>
    </location>
</feature>
<dbReference type="Pfam" id="PF00379">
    <property type="entry name" value="Chitin_bind_4"/>
    <property type="match status" value="1"/>
</dbReference>
<evidence type="ECO:0000256" key="1">
    <source>
        <dbReference type="ARBA" id="ARBA00022460"/>
    </source>
</evidence>
<dbReference type="GO" id="GO:0062129">
    <property type="term" value="C:chitin-based extracellular matrix"/>
    <property type="evidence" value="ECO:0007669"/>
    <property type="project" value="TreeGrafter"/>
</dbReference>
<dbReference type="Proteomes" id="UP000625711">
    <property type="component" value="Unassembled WGS sequence"/>
</dbReference>
<dbReference type="InterPro" id="IPR000618">
    <property type="entry name" value="Insect_cuticle"/>
</dbReference>
<feature type="signal peptide" evidence="3">
    <location>
        <begin position="1"/>
        <end position="17"/>
    </location>
</feature>
<accession>A0A834IA63</accession>
<dbReference type="EMBL" id="JAACXV010005387">
    <property type="protein sequence ID" value="KAF7276834.1"/>
    <property type="molecule type" value="Genomic_DNA"/>
</dbReference>
<dbReference type="GO" id="GO:0008010">
    <property type="term" value="F:structural constituent of chitin-based larval cuticle"/>
    <property type="evidence" value="ECO:0007669"/>
    <property type="project" value="TreeGrafter"/>
</dbReference>
<keyword evidence="3" id="KW-0732">Signal</keyword>
<evidence type="ECO:0000256" key="2">
    <source>
        <dbReference type="PROSITE-ProRule" id="PRU00497"/>
    </source>
</evidence>
<evidence type="ECO:0000313" key="5">
    <source>
        <dbReference type="Proteomes" id="UP000625711"/>
    </source>
</evidence>
<dbReference type="OrthoDB" id="6379191at2759"/>
<dbReference type="PANTHER" id="PTHR10380">
    <property type="entry name" value="CUTICLE PROTEIN"/>
    <property type="match status" value="1"/>
</dbReference>
<keyword evidence="5" id="KW-1185">Reference proteome</keyword>
<comment type="caution">
    <text evidence="4">The sequence shown here is derived from an EMBL/GenBank/DDBJ whole genome shotgun (WGS) entry which is preliminary data.</text>
</comment>
<keyword evidence="1 2" id="KW-0193">Cuticle</keyword>
<dbReference type="AlphaFoldDB" id="A0A834IA63"/>
<dbReference type="PROSITE" id="PS00233">
    <property type="entry name" value="CHIT_BIND_RR_1"/>
    <property type="match status" value="1"/>
</dbReference>
<sequence length="129" mass="13685">MFSKLVVYSGLLAVVLSAAVPAQDPVPVVSQTSDIQPDGSFQWSYESGDGSKQEQSAVIRQVGEVSVPVLQGSVSWTDAEGVAHEVRYVADENGYQPQSADLPVAPEVPAAITRALQWIAAHPAPAEER</sequence>
<reference evidence="4" key="1">
    <citation type="submission" date="2020-08" db="EMBL/GenBank/DDBJ databases">
        <title>Genome sequencing and assembly of the red palm weevil Rhynchophorus ferrugineus.</title>
        <authorList>
            <person name="Dias G.B."/>
            <person name="Bergman C.M."/>
            <person name="Manee M."/>
        </authorList>
    </citation>
    <scope>NUCLEOTIDE SEQUENCE</scope>
    <source>
        <strain evidence="4">AA-2017</strain>
        <tissue evidence="4">Whole larva</tissue>
    </source>
</reference>
<gene>
    <name evidence="4" type="ORF">GWI33_009737</name>
</gene>
<evidence type="ECO:0000313" key="4">
    <source>
        <dbReference type="EMBL" id="KAF7276834.1"/>
    </source>
</evidence>